<dbReference type="OrthoDB" id="7560678at2"/>
<evidence type="ECO:0000313" key="2">
    <source>
        <dbReference type="EMBL" id="GEO09886.1"/>
    </source>
</evidence>
<dbReference type="SUPFAM" id="SSF53756">
    <property type="entry name" value="UDP-Glycosyltransferase/glycogen phosphorylase"/>
    <property type="match status" value="1"/>
</dbReference>
<dbReference type="PANTHER" id="PTHR45947">
    <property type="entry name" value="SULFOQUINOVOSYL TRANSFERASE SQD2"/>
    <property type="match status" value="1"/>
</dbReference>
<dbReference type="EMBL" id="BJYT01000008">
    <property type="protein sequence ID" value="GEO09886.1"/>
    <property type="molecule type" value="Genomic_DNA"/>
</dbReference>
<dbReference type="Gene3D" id="3.40.50.2000">
    <property type="entry name" value="Glycogen Phosphorylase B"/>
    <property type="match status" value="2"/>
</dbReference>
<keyword evidence="3" id="KW-1185">Reference proteome</keyword>
<protein>
    <submittedName>
        <fullName evidence="2">Polysaccharide biosynthesis protein</fullName>
    </submittedName>
</protein>
<evidence type="ECO:0000259" key="1">
    <source>
        <dbReference type="Pfam" id="PF00534"/>
    </source>
</evidence>
<dbReference type="Proteomes" id="UP000321513">
    <property type="component" value="Unassembled WGS sequence"/>
</dbReference>
<name>A0A512BD35_9BACT</name>
<dbReference type="InterPro" id="IPR050194">
    <property type="entry name" value="Glycosyltransferase_grp1"/>
</dbReference>
<sequence>MIAFNVSRHILTVGEEYRDHRGGIAGVINTYSKYLADFKFISTYKPQPNKLLGIPYYLKAVIVLIVKLTRDKEIRIVHIHGAAKGSFFRKLIIFLIAKKLFKRQVIYHIHGSEFQVFFNKGGVVKTLIKKLINNVDMVICLSRKWETFFQENFEQKNLVVLENIIERPRQVEKLNSSFSIKILFLGRIGVRKGIFDLLDVIKENKQALDGKLQLIVGGDGEVEKLLHFVAANDLESIVRYEGWVSGSKKTELLCESDIYILPSYNEGLPLSILEAMSYELPVISTPVGGITEIVHHMINGFIVNPGDKLSLYSALEMFINKPELIKSMGVLSHSIVSPYYADAVIPKLSSIYEKLLKKELSPVDLMPSPVC</sequence>
<dbReference type="Pfam" id="PF00534">
    <property type="entry name" value="Glycos_transf_1"/>
    <property type="match status" value="1"/>
</dbReference>
<dbReference type="AlphaFoldDB" id="A0A512BD35"/>
<accession>A0A512BD35</accession>
<comment type="caution">
    <text evidence="2">The sequence shown here is derived from an EMBL/GenBank/DDBJ whole genome shotgun (WGS) entry which is preliminary data.</text>
</comment>
<gene>
    <name evidence="2" type="ORF">SAE01_23820</name>
</gene>
<dbReference type="CDD" id="cd03801">
    <property type="entry name" value="GT4_PimA-like"/>
    <property type="match status" value="1"/>
</dbReference>
<dbReference type="InterPro" id="IPR001296">
    <property type="entry name" value="Glyco_trans_1"/>
</dbReference>
<dbReference type="RefSeq" id="WP_147204001.1">
    <property type="nucleotide sequence ID" value="NZ_BJYT01000008.1"/>
</dbReference>
<dbReference type="PANTHER" id="PTHR45947:SF3">
    <property type="entry name" value="SULFOQUINOVOSYL TRANSFERASE SQD2"/>
    <property type="match status" value="1"/>
</dbReference>
<proteinExistence type="predicted"/>
<organism evidence="2 3">
    <name type="scientific">Segetibacter aerophilus</name>
    <dbReference type="NCBI Taxonomy" id="670293"/>
    <lineage>
        <taxon>Bacteria</taxon>
        <taxon>Pseudomonadati</taxon>
        <taxon>Bacteroidota</taxon>
        <taxon>Chitinophagia</taxon>
        <taxon>Chitinophagales</taxon>
        <taxon>Chitinophagaceae</taxon>
        <taxon>Segetibacter</taxon>
    </lineage>
</organism>
<feature type="domain" description="Glycosyl transferase family 1" evidence="1">
    <location>
        <begin position="179"/>
        <end position="328"/>
    </location>
</feature>
<evidence type="ECO:0000313" key="3">
    <source>
        <dbReference type="Proteomes" id="UP000321513"/>
    </source>
</evidence>
<reference evidence="2 3" key="1">
    <citation type="submission" date="2019-07" db="EMBL/GenBank/DDBJ databases">
        <title>Whole genome shotgun sequence of Segetibacter aerophilus NBRC 106135.</title>
        <authorList>
            <person name="Hosoyama A."/>
            <person name="Uohara A."/>
            <person name="Ohji S."/>
            <person name="Ichikawa N."/>
        </authorList>
    </citation>
    <scope>NUCLEOTIDE SEQUENCE [LARGE SCALE GENOMIC DNA]</scope>
    <source>
        <strain evidence="2 3">NBRC 106135</strain>
    </source>
</reference>
<dbReference type="GO" id="GO:0016757">
    <property type="term" value="F:glycosyltransferase activity"/>
    <property type="evidence" value="ECO:0007669"/>
    <property type="project" value="InterPro"/>
</dbReference>